<organism evidence="4 5">
    <name type="scientific">Halosaccharopolyspora lacisalsi</name>
    <dbReference type="NCBI Taxonomy" id="1000566"/>
    <lineage>
        <taxon>Bacteria</taxon>
        <taxon>Bacillati</taxon>
        <taxon>Actinomycetota</taxon>
        <taxon>Actinomycetes</taxon>
        <taxon>Pseudonocardiales</taxon>
        <taxon>Pseudonocardiaceae</taxon>
        <taxon>Halosaccharopolyspora</taxon>
    </lineage>
</organism>
<comment type="caution">
    <text evidence="4">The sequence shown here is derived from an EMBL/GenBank/DDBJ whole genome shotgun (WGS) entry which is preliminary data.</text>
</comment>
<name>A0A839E3N8_9PSEU</name>
<evidence type="ECO:0000313" key="4">
    <source>
        <dbReference type="EMBL" id="MBA8825538.1"/>
    </source>
</evidence>
<feature type="domain" description="C4-type zinc ribbon" evidence="2">
    <location>
        <begin position="202"/>
        <end position="236"/>
    </location>
</feature>
<evidence type="ECO:0000259" key="2">
    <source>
        <dbReference type="Pfam" id="PF02591"/>
    </source>
</evidence>
<reference evidence="4 5" key="1">
    <citation type="submission" date="2020-07" db="EMBL/GenBank/DDBJ databases">
        <title>Sequencing the genomes of 1000 actinobacteria strains.</title>
        <authorList>
            <person name="Klenk H.-P."/>
        </authorList>
    </citation>
    <scope>NUCLEOTIDE SEQUENCE [LARGE SCALE GENOMIC DNA]</scope>
    <source>
        <strain evidence="4 5">DSM 45975</strain>
    </source>
</reference>
<dbReference type="PANTHER" id="PTHR39082">
    <property type="entry name" value="PHOSPHOLIPASE C-BETA-2-RELATED"/>
    <property type="match status" value="1"/>
</dbReference>
<sequence length="244" mass="27885">MKADPAVQHRLLELAEVDAELNRIHHRRRTLPELEEIGRAERDLREKRDSLVTAQTALDDLDREIKRLETEVEQVRAREERDRKLLDSTGSSKQLEDLQHELSTLSRRQEALEDDMLEVMERREAQEANVTHAREEVATAETTLEDAQGRRDEALADLDTSEAKRDAERAAFIANLPQDLLSIYDRIRQQRGTGAGLLRGSRCGACRIELDRTALTRVREAQADEVVRCEECGAILVRTRESGQ</sequence>
<dbReference type="InterPro" id="IPR056003">
    <property type="entry name" value="CT398_CC_hairpin"/>
</dbReference>
<dbReference type="EMBL" id="JACGWZ010000003">
    <property type="protein sequence ID" value="MBA8825538.1"/>
    <property type="molecule type" value="Genomic_DNA"/>
</dbReference>
<proteinExistence type="predicted"/>
<evidence type="ECO:0000313" key="5">
    <source>
        <dbReference type="Proteomes" id="UP000569329"/>
    </source>
</evidence>
<dbReference type="AlphaFoldDB" id="A0A839E3N8"/>
<gene>
    <name evidence="4" type="ORF">FHX42_002889</name>
</gene>
<dbReference type="Proteomes" id="UP000569329">
    <property type="component" value="Unassembled WGS sequence"/>
</dbReference>
<dbReference type="Pfam" id="PF24481">
    <property type="entry name" value="CT398_CC"/>
    <property type="match status" value="1"/>
</dbReference>
<keyword evidence="5" id="KW-1185">Reference proteome</keyword>
<evidence type="ECO:0008006" key="6">
    <source>
        <dbReference type="Google" id="ProtNLM"/>
    </source>
</evidence>
<dbReference type="RefSeq" id="WP_182544702.1">
    <property type="nucleotide sequence ID" value="NZ_JACGWZ010000003.1"/>
</dbReference>
<dbReference type="InterPro" id="IPR003743">
    <property type="entry name" value="Zf-RING_7"/>
</dbReference>
<evidence type="ECO:0000259" key="3">
    <source>
        <dbReference type="Pfam" id="PF24481"/>
    </source>
</evidence>
<protein>
    <recommendedName>
        <fullName evidence="6">C4-type zinc ribbon domain-containing protein</fullName>
    </recommendedName>
</protein>
<dbReference type="InterPro" id="IPR052376">
    <property type="entry name" value="Oxidative_Scav/Glycosyltrans"/>
</dbReference>
<accession>A0A839E3N8</accession>
<evidence type="ECO:0000256" key="1">
    <source>
        <dbReference type="SAM" id="MobiDB-lite"/>
    </source>
</evidence>
<feature type="domain" description="CT398-like coiled coil hairpin" evidence="3">
    <location>
        <begin position="14"/>
        <end position="192"/>
    </location>
</feature>
<dbReference type="Gene3D" id="1.10.287.1490">
    <property type="match status" value="1"/>
</dbReference>
<feature type="region of interest" description="Disordered" evidence="1">
    <location>
        <begin position="79"/>
        <end position="101"/>
    </location>
</feature>
<dbReference type="Pfam" id="PF02591">
    <property type="entry name" value="Zn_ribbon_9"/>
    <property type="match status" value="1"/>
</dbReference>
<dbReference type="PANTHER" id="PTHR39082:SF1">
    <property type="entry name" value="SCAVENGER RECEPTOR CLASS A MEMBER 3"/>
    <property type="match status" value="1"/>
</dbReference>